<dbReference type="Pfam" id="PF00392">
    <property type="entry name" value="GntR"/>
    <property type="match status" value="1"/>
</dbReference>
<dbReference type="OrthoDB" id="8584262at2"/>
<feature type="domain" description="HTH gntR-type" evidence="4">
    <location>
        <begin position="6"/>
        <end position="72"/>
    </location>
</feature>
<dbReference type="Gene3D" id="3.40.1410.10">
    <property type="entry name" value="Chorismate lyase-like"/>
    <property type="match status" value="1"/>
</dbReference>
<dbReference type="Proteomes" id="UP000677180">
    <property type="component" value="Chromosome"/>
</dbReference>
<keyword evidence="7" id="KW-1185">Reference proteome</keyword>
<dbReference type="GO" id="GO:0045892">
    <property type="term" value="P:negative regulation of DNA-templated transcription"/>
    <property type="evidence" value="ECO:0007669"/>
    <property type="project" value="TreeGrafter"/>
</dbReference>
<evidence type="ECO:0000313" key="7">
    <source>
        <dbReference type="Proteomes" id="UP000273044"/>
    </source>
</evidence>
<dbReference type="EMBL" id="CP072385">
    <property type="protein sequence ID" value="QUC10075.1"/>
    <property type="molecule type" value="Genomic_DNA"/>
</dbReference>
<dbReference type="PROSITE" id="PS50949">
    <property type="entry name" value="HTH_GNTR"/>
    <property type="match status" value="1"/>
</dbReference>
<dbReference type="InterPro" id="IPR036388">
    <property type="entry name" value="WH-like_DNA-bd_sf"/>
</dbReference>
<evidence type="ECO:0000256" key="2">
    <source>
        <dbReference type="ARBA" id="ARBA00023125"/>
    </source>
</evidence>
<dbReference type="PANTHER" id="PTHR44846">
    <property type="entry name" value="MANNOSYL-D-GLYCERATE TRANSPORT/METABOLISM SYSTEM REPRESSOR MNGR-RELATED"/>
    <property type="match status" value="1"/>
</dbReference>
<dbReference type="EMBL" id="LR134406">
    <property type="protein sequence ID" value="VEH69901.1"/>
    <property type="molecule type" value="Genomic_DNA"/>
</dbReference>
<evidence type="ECO:0000259" key="4">
    <source>
        <dbReference type="PROSITE" id="PS50949"/>
    </source>
</evidence>
<reference evidence="5" key="2">
    <citation type="submission" date="2021-03" db="EMBL/GenBank/DDBJ databases">
        <title>Human Oral Microbial Genomes.</title>
        <authorList>
            <person name="Johnston C.D."/>
            <person name="Chen T."/>
            <person name="Dewhirst F.E."/>
        </authorList>
    </citation>
    <scope>NUCLEOTIDE SEQUENCE</scope>
    <source>
        <strain evidence="5">F0714</strain>
    </source>
</reference>
<keyword evidence="3" id="KW-0804">Transcription</keyword>
<reference evidence="6 7" key="1">
    <citation type="submission" date="2018-12" db="EMBL/GenBank/DDBJ databases">
        <authorList>
            <consortium name="Pathogen Informatics"/>
        </authorList>
    </citation>
    <scope>NUCLEOTIDE SEQUENCE [LARGE SCALE GENOMIC DNA]</scope>
    <source>
        <strain evidence="6 7">NCTC12967</strain>
    </source>
</reference>
<dbReference type="SUPFAM" id="SSF64288">
    <property type="entry name" value="Chorismate lyase-like"/>
    <property type="match status" value="1"/>
</dbReference>
<dbReference type="InterPro" id="IPR011663">
    <property type="entry name" value="UTRA"/>
</dbReference>
<dbReference type="SMART" id="SM00345">
    <property type="entry name" value="HTH_GNTR"/>
    <property type="match status" value="1"/>
</dbReference>
<dbReference type="OMA" id="VLVHCEQ"/>
<proteinExistence type="predicted"/>
<dbReference type="GO" id="GO:0003677">
    <property type="term" value="F:DNA binding"/>
    <property type="evidence" value="ECO:0007669"/>
    <property type="project" value="UniProtKB-KW"/>
</dbReference>
<dbReference type="SMART" id="SM00866">
    <property type="entry name" value="UTRA"/>
    <property type="match status" value="1"/>
</dbReference>
<dbReference type="Gene3D" id="1.10.10.10">
    <property type="entry name" value="Winged helix-like DNA-binding domain superfamily/Winged helix DNA-binding domain"/>
    <property type="match status" value="1"/>
</dbReference>
<evidence type="ECO:0000313" key="5">
    <source>
        <dbReference type="EMBL" id="QUC10075.1"/>
    </source>
</evidence>
<dbReference type="Pfam" id="PF07702">
    <property type="entry name" value="UTRA"/>
    <property type="match status" value="1"/>
</dbReference>
<dbReference type="Proteomes" id="UP000273044">
    <property type="component" value="Chromosome"/>
</dbReference>
<dbReference type="GO" id="GO:0003700">
    <property type="term" value="F:DNA-binding transcription factor activity"/>
    <property type="evidence" value="ECO:0007669"/>
    <property type="project" value="InterPro"/>
</dbReference>
<accession>A0A3S5AHA7</accession>
<evidence type="ECO:0000256" key="1">
    <source>
        <dbReference type="ARBA" id="ARBA00023015"/>
    </source>
</evidence>
<gene>
    <name evidence="6" type="primary">yvoA_4</name>
    <name evidence="5" type="ORF">J5A53_09650</name>
    <name evidence="6" type="ORF">NCTC12967_01181</name>
</gene>
<dbReference type="InterPro" id="IPR050679">
    <property type="entry name" value="Bact_HTH_transcr_reg"/>
</dbReference>
<dbReference type="GeneID" id="64406659"/>
<dbReference type="PRINTS" id="PR00035">
    <property type="entry name" value="HTHGNTR"/>
</dbReference>
<dbReference type="RefSeq" id="WP_014846287.1">
    <property type="nucleotide sequence ID" value="NZ_CAJZDL010000001.1"/>
</dbReference>
<name>A0A3S5AHA7_9ACTN</name>
<dbReference type="InterPro" id="IPR028978">
    <property type="entry name" value="Chorismate_lyase_/UTRA_dom_sf"/>
</dbReference>
<protein>
    <submittedName>
        <fullName evidence="5">GntR family transcriptional regulator</fullName>
    </submittedName>
    <submittedName>
        <fullName evidence="6">HTH-type transcriptional repressor yvoA</fullName>
    </submittedName>
</protein>
<dbReference type="PANTHER" id="PTHR44846:SF1">
    <property type="entry name" value="MANNOSYL-D-GLYCERATE TRANSPORT_METABOLISM SYSTEM REPRESSOR MNGR-RELATED"/>
    <property type="match status" value="1"/>
</dbReference>
<keyword evidence="1" id="KW-0805">Transcription regulation</keyword>
<sequence>MPTEPSPKYLTMRERLRRRILELPIGAPISSERDLAQEYGVSRMTARRAVIDLTREGLLDRHVGRGTFVAQPRIELRLSLSSFTDDMRAKGKKPGAIVLEFGREQANDKSFFPVGTPLVTMTRVRTGDGVPLAIEETHLDSSLVPGYSVDDAEQSLYETLGRRYGLRLDSGEQRIVAVECPKDIANSLHIRPGAPVIRMDRKTLIRERPAEHTISWYRADAYEFTAKLLPSS</sequence>
<evidence type="ECO:0000313" key="6">
    <source>
        <dbReference type="EMBL" id="VEH69901.1"/>
    </source>
</evidence>
<evidence type="ECO:0000256" key="3">
    <source>
        <dbReference type="ARBA" id="ARBA00023163"/>
    </source>
</evidence>
<dbReference type="SUPFAM" id="SSF46785">
    <property type="entry name" value="Winged helix' DNA-binding domain"/>
    <property type="match status" value="1"/>
</dbReference>
<dbReference type="AlphaFoldDB" id="A0A3S5AHA7"/>
<dbReference type="InterPro" id="IPR036390">
    <property type="entry name" value="WH_DNA-bd_sf"/>
</dbReference>
<keyword evidence="2" id="KW-0238">DNA-binding</keyword>
<dbReference type="InterPro" id="IPR000524">
    <property type="entry name" value="Tscrpt_reg_HTH_GntR"/>
</dbReference>
<dbReference type="CDD" id="cd07377">
    <property type="entry name" value="WHTH_GntR"/>
    <property type="match status" value="1"/>
</dbReference>
<organism evidence="6 7">
    <name type="scientific">Arachnia propionica</name>
    <dbReference type="NCBI Taxonomy" id="1750"/>
    <lineage>
        <taxon>Bacteria</taxon>
        <taxon>Bacillati</taxon>
        <taxon>Actinomycetota</taxon>
        <taxon>Actinomycetes</taxon>
        <taxon>Propionibacteriales</taxon>
        <taxon>Propionibacteriaceae</taxon>
        <taxon>Arachnia</taxon>
    </lineage>
</organism>